<gene>
    <name evidence="1" type="ORF">CAB17_07455</name>
</gene>
<dbReference type="KEGG" id="lsh:CAB17_07455"/>
<dbReference type="RefSeq" id="WP_101899581.1">
    <property type="nucleotide sequence ID" value="NZ_CP025491.2"/>
</dbReference>
<protein>
    <submittedName>
        <fullName evidence="1">Uncharacterized protein</fullName>
    </submittedName>
</protein>
<organism evidence="1 2">
    <name type="scientific">Legionella sainthelensi</name>
    <dbReference type="NCBI Taxonomy" id="28087"/>
    <lineage>
        <taxon>Bacteria</taxon>
        <taxon>Pseudomonadati</taxon>
        <taxon>Pseudomonadota</taxon>
        <taxon>Gammaproteobacteria</taxon>
        <taxon>Legionellales</taxon>
        <taxon>Legionellaceae</taxon>
        <taxon>Legionella</taxon>
    </lineage>
</organism>
<reference evidence="1 2" key="1">
    <citation type="submission" date="2017-12" db="EMBL/GenBank/DDBJ databases">
        <title>Legionella sainthelensi LA01-117, whole genome sequence of a clinical isolate from New Zealand.</title>
        <authorList>
            <person name="Cree S.L."/>
            <person name="Slow S."/>
            <person name="Kennedy M.A."/>
            <person name="Murdoch D.R."/>
            <person name="Biggs P.J."/>
            <person name="Anderson T."/>
        </authorList>
    </citation>
    <scope>NUCLEOTIDE SEQUENCE [LARGE SCALE GENOMIC DNA]</scope>
    <source>
        <strain evidence="1 2">LA01-117</strain>
    </source>
</reference>
<proteinExistence type="predicted"/>
<keyword evidence="2" id="KW-1185">Reference proteome</keyword>
<dbReference type="AlphaFoldDB" id="A0A2H5FK73"/>
<dbReference type="EMBL" id="CP025491">
    <property type="protein sequence ID" value="AUH71920.1"/>
    <property type="molecule type" value="Genomic_DNA"/>
</dbReference>
<evidence type="ECO:0000313" key="2">
    <source>
        <dbReference type="Proteomes" id="UP000234343"/>
    </source>
</evidence>
<evidence type="ECO:0000313" key="1">
    <source>
        <dbReference type="EMBL" id="AUH71920.1"/>
    </source>
</evidence>
<name>A0A2H5FK73_9GAMM</name>
<accession>A0A2H5FK73</accession>
<sequence length="105" mass="12132">MTAQTNLDQIKAQLISIKNHGGHISQYDTVLFQLFVDSYKNNYLDINSNPRLTAGAIMDSLAHDSQYQTCPNNTKYDLDASFYQKWLHWTEALEKGMEGHHIQWV</sequence>
<dbReference type="Proteomes" id="UP000234343">
    <property type="component" value="Chromosome"/>
</dbReference>